<dbReference type="PANTHER" id="PTHR20855:SF3">
    <property type="entry name" value="LD03007P"/>
    <property type="match status" value="1"/>
</dbReference>
<evidence type="ECO:0000256" key="1">
    <source>
        <dbReference type="ARBA" id="ARBA00004141"/>
    </source>
</evidence>
<evidence type="ECO:0000256" key="4">
    <source>
        <dbReference type="ARBA" id="ARBA00023136"/>
    </source>
</evidence>
<keyword evidence="4 6" id="KW-0472">Membrane</keyword>
<evidence type="ECO:0000256" key="5">
    <source>
        <dbReference type="PIRSR" id="PIRSR604254-1"/>
    </source>
</evidence>
<dbReference type="Proteomes" id="UP000245680">
    <property type="component" value="Unassembled WGS sequence"/>
</dbReference>
<dbReference type="PANTHER" id="PTHR20855">
    <property type="entry name" value="ADIPOR/PROGESTIN RECEPTOR-RELATED"/>
    <property type="match status" value="1"/>
</dbReference>
<evidence type="ECO:0000256" key="6">
    <source>
        <dbReference type="SAM" id="Phobius"/>
    </source>
</evidence>
<accession>A0A2V2LLC4</accession>
<evidence type="ECO:0000313" key="7">
    <source>
        <dbReference type="EMBL" id="PWR03867.1"/>
    </source>
</evidence>
<dbReference type="InterPro" id="IPR004254">
    <property type="entry name" value="AdipoR/HlyIII-related"/>
</dbReference>
<feature type="transmembrane region" description="Helical" evidence="6">
    <location>
        <begin position="148"/>
        <end position="166"/>
    </location>
</feature>
<feature type="binding site" evidence="5">
    <location>
        <position position="204"/>
    </location>
    <ligand>
        <name>Zn(2+)</name>
        <dbReference type="ChEBI" id="CHEBI:29105"/>
    </ligand>
</feature>
<feature type="transmembrane region" description="Helical" evidence="6">
    <location>
        <begin position="172"/>
        <end position="193"/>
    </location>
</feature>
<keyword evidence="5" id="KW-0479">Metal-binding</keyword>
<comment type="subcellular location">
    <subcellularLocation>
        <location evidence="1">Membrane</location>
        <topology evidence="1">Multi-pass membrane protein</topology>
    </subcellularLocation>
</comment>
<dbReference type="GO" id="GO:0016020">
    <property type="term" value="C:membrane"/>
    <property type="evidence" value="ECO:0007669"/>
    <property type="project" value="UniProtKB-SubCell"/>
</dbReference>
<keyword evidence="5" id="KW-0862">Zinc</keyword>
<evidence type="ECO:0000256" key="3">
    <source>
        <dbReference type="ARBA" id="ARBA00022989"/>
    </source>
</evidence>
<sequence>MTHSFFPQDSQAAPVPSVPSRAETLGDAAVHLVGLAAALVAVPVLVTLAAQWHGNVTALLATGIYGATLIAMLVCSALYHHMPRPDWKPWLLRLDHSAIYLKIAGTYTPFALLSGGAGGGLVAGLWGAAVAGCGLHVFALGRARWPGFALYLGMGWAGLVLGWSLFATLSPAVLALIVAGGVIYTIGTAFFLWENLPFHTAIWHGFVLLASVLFFVAVTLHLSDTALGTAVPVL</sequence>
<dbReference type="OrthoDB" id="9813689at2"/>
<comment type="caution">
    <text evidence="7">The sequence shown here is derived from an EMBL/GenBank/DDBJ whole genome shotgun (WGS) entry which is preliminary data.</text>
</comment>
<feature type="binding site" evidence="5">
    <location>
        <position position="80"/>
    </location>
    <ligand>
        <name>Zn(2+)</name>
        <dbReference type="ChEBI" id="CHEBI:29105"/>
    </ligand>
</feature>
<evidence type="ECO:0000313" key="8">
    <source>
        <dbReference type="Proteomes" id="UP000245680"/>
    </source>
</evidence>
<keyword evidence="2 6" id="KW-0812">Transmembrane</keyword>
<proteinExistence type="predicted"/>
<dbReference type="AlphaFoldDB" id="A0A2V2LLC4"/>
<name>A0A2V2LLC4_9RHOB</name>
<evidence type="ECO:0000256" key="2">
    <source>
        <dbReference type="ARBA" id="ARBA00022692"/>
    </source>
</evidence>
<gene>
    <name evidence="7" type="ORF">DKT77_03895</name>
</gene>
<feature type="transmembrane region" description="Helical" evidence="6">
    <location>
        <begin position="29"/>
        <end position="52"/>
    </location>
</feature>
<feature type="transmembrane region" description="Helical" evidence="6">
    <location>
        <begin position="123"/>
        <end position="141"/>
    </location>
</feature>
<dbReference type="EMBL" id="QGKU01000015">
    <property type="protein sequence ID" value="PWR03867.1"/>
    <property type="molecule type" value="Genomic_DNA"/>
</dbReference>
<dbReference type="GO" id="GO:0046872">
    <property type="term" value="F:metal ion binding"/>
    <property type="evidence" value="ECO:0007669"/>
    <property type="project" value="UniProtKB-KW"/>
</dbReference>
<feature type="transmembrane region" description="Helical" evidence="6">
    <location>
        <begin position="58"/>
        <end position="79"/>
    </location>
</feature>
<reference evidence="7 8" key="1">
    <citation type="submission" date="2018-05" db="EMBL/GenBank/DDBJ databases">
        <title>Rhodobacteraceae gen. nov., sp. nov. isolated from sea water.</title>
        <authorList>
            <person name="Ren Y."/>
        </authorList>
    </citation>
    <scope>NUCLEOTIDE SEQUENCE [LARGE SCALE GENOMIC DNA]</scope>
    <source>
        <strain evidence="7 8">TG-679</strain>
    </source>
</reference>
<organism evidence="7 8">
    <name type="scientific">Meridianimarinicoccus roseus</name>
    <dbReference type="NCBI Taxonomy" id="2072018"/>
    <lineage>
        <taxon>Bacteria</taxon>
        <taxon>Pseudomonadati</taxon>
        <taxon>Pseudomonadota</taxon>
        <taxon>Alphaproteobacteria</taxon>
        <taxon>Rhodobacterales</taxon>
        <taxon>Paracoccaceae</taxon>
        <taxon>Meridianimarinicoccus</taxon>
    </lineage>
</organism>
<keyword evidence="3 6" id="KW-1133">Transmembrane helix</keyword>
<protein>
    <submittedName>
        <fullName evidence="7">Hly-III family protein</fullName>
    </submittedName>
</protein>
<dbReference type="Pfam" id="PF03006">
    <property type="entry name" value="HlyIII"/>
    <property type="match status" value="1"/>
</dbReference>
<dbReference type="RefSeq" id="WP_109810427.1">
    <property type="nucleotide sequence ID" value="NZ_QGKU01000015.1"/>
</dbReference>
<keyword evidence="8" id="KW-1185">Reference proteome</keyword>
<feature type="transmembrane region" description="Helical" evidence="6">
    <location>
        <begin position="200"/>
        <end position="222"/>
    </location>
</feature>